<keyword evidence="6" id="KW-1185">Reference proteome</keyword>
<sequence length="822" mass="84950">MDLDAGADDFFAALNNGAAEDVFAGFGAVEAEANAAVDAGGRPSLDDEPLAMVDKKKKAEAAKKAAKKEAAARAAAARAARQADEPALPMEERIVNLLVPELKVADVMLLIRKMKQAGKSDADEFSELDAEQKTGLGTSSSYSIRTKTAGGSTLESATVAGSTFSTGTIANTAAVTAVSLVAGRTTTYTIAFTTGVTLRIGSVIALQFPTLPDSKIIFTSATVSSLVGIDAASTVVQVTSSYLRLTVAGQDIAAGTTVAITYNNIINPAAQASGDFGVHTRHPSGAMLQENQAVPGLVYTSSTIPSATVTPVSYFAGIMTAYVVAFENLAYVPAGSRVDITFPSRFDITSTILGRSSNLPTVNIGFVLVSATKARVTLGNTAVGPGTGRSTGTGRTFTLENIVNPGASCDQFIVEYCTTTWESYTVTIADSGGKLFEELTTVAGTPIVKKPLTFGRVRPLLKTPNTLTTATITLDTEATIPLGGFIEAVLPADYSVGTGTITASSLVNIPGASTVVTATSSSVKLQIAGANILATTDISFTVDKITTPSNSAVGNFVVRTRDAGGNTIEESSTIGGEGCTYVNDCSDHGSCTLLSKVCICNTGWGSPTDVADYKSPDCSTRVCPSNYAWSSIPTSTTTAHDILVECSGMGVCDRSTGTCTCFPGFEGSACERMGCPTDCSNRGVCMSMREMAAAKNAQPISPPTTYGNDPFSNSWDADRIFGCVCDSGWSVGTASGELQATEYFGADCSKRHCPGGNDPDTTVDETNCQGKTVPGGTAIGAAGNKCLVECSNRGVCNYKTGICTCFPGYTGYACQTRDSLAK</sequence>
<dbReference type="PANTHER" id="PTHR14949">
    <property type="entry name" value="EGF-LIKE-DOMAIN, MULTIPLE 7, 8"/>
    <property type="match status" value="1"/>
</dbReference>
<accession>A0A2P4Y2R7</accession>
<feature type="disulfide bond" evidence="3">
    <location>
        <begin position="805"/>
        <end position="814"/>
    </location>
</feature>
<evidence type="ECO:0000256" key="2">
    <source>
        <dbReference type="ARBA" id="ARBA00023157"/>
    </source>
</evidence>
<dbReference type="PROSITE" id="PS00022">
    <property type="entry name" value="EGF_1"/>
    <property type="match status" value="2"/>
</dbReference>
<dbReference type="PROSITE" id="PS50026">
    <property type="entry name" value="EGF_3"/>
    <property type="match status" value="1"/>
</dbReference>
<evidence type="ECO:0000313" key="6">
    <source>
        <dbReference type="Proteomes" id="UP000237271"/>
    </source>
</evidence>
<dbReference type="InterPro" id="IPR002049">
    <property type="entry name" value="LE_dom"/>
</dbReference>
<comment type="caution">
    <text evidence="5">The sequence shown here is derived from an EMBL/GenBank/DDBJ whole genome shotgun (WGS) entry which is preliminary data.</text>
</comment>
<dbReference type="PRINTS" id="PR00011">
    <property type="entry name" value="EGFLAMININ"/>
</dbReference>
<keyword evidence="1" id="KW-0732">Signal</keyword>
<organism evidence="5 6">
    <name type="scientific">Phytophthora palmivora</name>
    <dbReference type="NCBI Taxonomy" id="4796"/>
    <lineage>
        <taxon>Eukaryota</taxon>
        <taxon>Sar</taxon>
        <taxon>Stramenopiles</taxon>
        <taxon>Oomycota</taxon>
        <taxon>Peronosporomycetes</taxon>
        <taxon>Peronosporales</taxon>
        <taxon>Peronosporaceae</taxon>
        <taxon>Phytophthora</taxon>
    </lineage>
</organism>
<name>A0A2P4Y2R7_9STRA</name>
<evidence type="ECO:0000259" key="4">
    <source>
        <dbReference type="PROSITE" id="PS50026"/>
    </source>
</evidence>
<comment type="caution">
    <text evidence="3">Lacks conserved residue(s) required for the propagation of feature annotation.</text>
</comment>
<dbReference type="PANTHER" id="PTHR14949:SF56">
    <property type="entry name" value="EGF-LIKE-DOMAIN, MULTIPLE 7"/>
    <property type="match status" value="1"/>
</dbReference>
<dbReference type="Gene3D" id="2.10.25.10">
    <property type="entry name" value="Laminin"/>
    <property type="match status" value="2"/>
</dbReference>
<dbReference type="Pfam" id="PF23106">
    <property type="entry name" value="EGF_Teneurin"/>
    <property type="match status" value="2"/>
</dbReference>
<dbReference type="CDD" id="cd00055">
    <property type="entry name" value="EGF_Lam"/>
    <property type="match status" value="1"/>
</dbReference>
<dbReference type="InterPro" id="IPR050969">
    <property type="entry name" value="Dev_Signal_Modulators"/>
</dbReference>
<gene>
    <name evidence="5" type="ORF">PHPALM_11356</name>
</gene>
<dbReference type="InterPro" id="IPR000742">
    <property type="entry name" value="EGF"/>
</dbReference>
<dbReference type="SMART" id="SM00181">
    <property type="entry name" value="EGF"/>
    <property type="match status" value="4"/>
</dbReference>
<evidence type="ECO:0000256" key="3">
    <source>
        <dbReference type="PROSITE-ProRule" id="PRU00076"/>
    </source>
</evidence>
<dbReference type="Proteomes" id="UP000237271">
    <property type="component" value="Unassembled WGS sequence"/>
</dbReference>
<proteinExistence type="predicted"/>
<dbReference type="OrthoDB" id="18487at2759"/>
<keyword evidence="2 3" id="KW-1015">Disulfide bond</keyword>
<feature type="disulfide bond" evidence="3">
    <location>
        <begin position="786"/>
        <end position="796"/>
    </location>
</feature>
<dbReference type="AlphaFoldDB" id="A0A2P4Y2R7"/>
<dbReference type="PROSITE" id="PS01186">
    <property type="entry name" value="EGF_2"/>
    <property type="match status" value="2"/>
</dbReference>
<feature type="domain" description="EGF-like" evidence="4">
    <location>
        <begin position="782"/>
        <end position="815"/>
    </location>
</feature>
<dbReference type="EMBL" id="NCKW01006378">
    <property type="protein sequence ID" value="POM71999.1"/>
    <property type="molecule type" value="Genomic_DNA"/>
</dbReference>
<protein>
    <recommendedName>
        <fullName evidence="4">EGF-like domain-containing protein</fullName>
    </recommendedName>
</protein>
<keyword evidence="3" id="KW-0245">EGF-like domain</keyword>
<evidence type="ECO:0000313" key="5">
    <source>
        <dbReference type="EMBL" id="POM71999.1"/>
    </source>
</evidence>
<reference evidence="5 6" key="1">
    <citation type="journal article" date="2017" name="Genome Biol. Evol.">
        <title>Phytophthora megakarya and P. palmivora, closely related causal agents of cacao black pod rot, underwent increases in genome sizes and gene numbers by different mechanisms.</title>
        <authorList>
            <person name="Ali S.S."/>
            <person name="Shao J."/>
            <person name="Lary D.J."/>
            <person name="Kronmiller B."/>
            <person name="Shen D."/>
            <person name="Strem M.D."/>
            <person name="Amoako-Attah I."/>
            <person name="Akrofi A.Y."/>
            <person name="Begoude B.A."/>
            <person name="Ten Hoopen G.M."/>
            <person name="Coulibaly K."/>
            <person name="Kebe B.I."/>
            <person name="Melnick R.L."/>
            <person name="Guiltinan M.J."/>
            <person name="Tyler B.M."/>
            <person name="Meinhardt L.W."/>
            <person name="Bailey B.A."/>
        </authorList>
    </citation>
    <scope>NUCLEOTIDE SEQUENCE [LARGE SCALE GENOMIC DNA]</scope>
    <source>
        <strain evidence="6">sbr112.9</strain>
    </source>
</reference>
<evidence type="ECO:0000256" key="1">
    <source>
        <dbReference type="ARBA" id="ARBA00022729"/>
    </source>
</evidence>